<dbReference type="PRINTS" id="PR00344">
    <property type="entry name" value="BCTRLSENSOR"/>
</dbReference>
<evidence type="ECO:0000259" key="8">
    <source>
        <dbReference type="PROSITE" id="PS50894"/>
    </source>
</evidence>
<dbReference type="SMART" id="SM00387">
    <property type="entry name" value="HATPase_c"/>
    <property type="match status" value="1"/>
</dbReference>
<evidence type="ECO:0000256" key="2">
    <source>
        <dbReference type="ARBA" id="ARBA00012438"/>
    </source>
</evidence>
<dbReference type="SMART" id="SM00448">
    <property type="entry name" value="REC"/>
    <property type="match status" value="1"/>
</dbReference>
<protein>
    <recommendedName>
        <fullName evidence="2">histidine kinase</fullName>
        <ecNumber evidence="2">2.7.13.3</ecNumber>
    </recommendedName>
</protein>
<accession>A0ABZ2XLZ7</accession>
<dbReference type="Pfam" id="PF01627">
    <property type="entry name" value="Hpt"/>
    <property type="match status" value="1"/>
</dbReference>
<reference evidence="9 10" key="1">
    <citation type="submission" date="2024-04" db="EMBL/GenBank/DDBJ databases">
        <title>Dissimilatory iodate-reducing microorganisms contribute to the enrichment of iodine in groundwater.</title>
        <authorList>
            <person name="Jiang Z."/>
        </authorList>
    </citation>
    <scope>NUCLEOTIDE SEQUENCE [LARGE SCALE GENOMIC DNA]</scope>
    <source>
        <strain evidence="9 10">NCP973</strain>
        <plasmid evidence="9 10">unnamed1</plasmid>
    </source>
</reference>
<keyword evidence="9" id="KW-0614">Plasmid</keyword>
<dbReference type="PROSITE" id="PS50109">
    <property type="entry name" value="HIS_KIN"/>
    <property type="match status" value="1"/>
</dbReference>
<feature type="domain" description="Response regulatory" evidence="7">
    <location>
        <begin position="1671"/>
        <end position="1787"/>
    </location>
</feature>
<dbReference type="Pfam" id="PF02518">
    <property type="entry name" value="HATPase_c"/>
    <property type="match status" value="1"/>
</dbReference>
<dbReference type="SUPFAM" id="SSF47226">
    <property type="entry name" value="Histidine-containing phosphotransfer domain, HPT domain"/>
    <property type="match status" value="3"/>
</dbReference>
<evidence type="ECO:0000313" key="10">
    <source>
        <dbReference type="Proteomes" id="UP001479520"/>
    </source>
</evidence>
<dbReference type="EC" id="2.7.13.3" evidence="2"/>
<dbReference type="Gene3D" id="3.30.565.10">
    <property type="entry name" value="Histidine kinase-like ATPase, C-terminal domain"/>
    <property type="match status" value="1"/>
</dbReference>
<sequence>MRFNSLPLASVKRCAKDNLCKWTPIATLLIKESPVETVQGELGEIMDALRSFGINAVAEAVAIISRQRLVTPSMRPLVEAISFELGRLGAGEIEATQYIEELARAIDPALKPGTFFMPVIPLLGSRSASLEPRLRAAATSFRPAFQSSMLTATKAKSVAKWRTCRDAIIKIENRNSPARAASAISIAASFLDIVASNAVEPDKDLLQILSRIDFMLRDFSKGVASIDLGLLSRMLYYIAKAPPVTRRIALTQERYDLPNLQSSAAPDFAVATQWLKTKSLFAQIEDCWESVAENDGVSPDLLTLLSNAASTAAFIPNASRAITLLLRIINAPRDKLPRSPHLLSYLGSTVIVFLDAIETRNTQYAAECFAKESLHLEQTLMLNELADTCRDLNFGERESVLFAAMEAFALAAKEDSAQSTVLVQSAIDALKLAQYDWISSIAERVLSHSHASPMKNHLSEAYELLAALCEVPEHEPQLIKTLAQYIEELSMSSSPTNDTDPIAKVDDTEVFSIFEEEAKQIVSDAIELCIEALGAGVGTHHQATELCRLFHTAKGSAAIVGLTPIATAIGHTERTFRGWLAIGAASFPCELMEFGRESARQLNNWVMRLAAAGECTIPVSSFEVSMEALLALRDMAPTIAALGDKPEMAGPLKNCPPDVVHAFKTEPLDFIAIMKTATDRLMIDGITPELIRAAHALSGIGRTTALSWLRDTAHNIEEWAEQSLSKNRAISTQHKTSLEDACAMMESYISKCIAGDNTILSWTTALPFSNTDANNDLFTPLPEEATSRLRNVDIDLSDDAPDFTESRCELLALSQETDMPADPGSAIYSPTSSIHGSMLWSSEERFDPSLTQFINVRPFKGEVFLDPTEPLGDDYVAPTPTKANEREAPAARVNEDPLFSASRCEQLVLAVNNDMPAAQDGDTDNFDTSATMFWGNLHAASDTAHFDPTVTLLTDSLSFRNEAILDPLLSENAPPSTAGYSFAGDSENINSLAAEAPDEYDPTLTVFVDMHPFKEEVFLEPLDLTQAPQPIPSKKSDNDHFITTIINPLDASNDPVAAKPPLVFPATPAPEPHISELTPSVDPIDREILSIFLAEAEELFEELQNEIESFGPGQSFTKINRILHTLKGGVRMTGAIDIGEELHYLEDLTQHVDINDSKKILDQVRRGADEARLAINALATHDTTRSTDVPTADTMIAAEGDTAVRIHGSQLAHINDLMLALRGTRNNVDELIGSIGGSIENARDPLERIVQLADKIKIEAETRIESGCTNHAPQFDALEMDRFGHLHELTRRLTEATSDIYDAVSTLDRTLQTLTDSQDKEKSMFSTLGERIASFTQTSPENILPRLRATMRLACDESGKLAKMQYSASDIRIGRAILDKAVPAIEHILRNAIAHGIESPEERRAEGKNETGVITFSVRREGQFVDLNLSDDGRGLHLPSIRAKAIARGIISNNDSDEDAIQAIFHPGFSTAESIDRLAGRGVGLDVVATIASELGGRVSVTSQTGQGAQFSLRLPIDAHTISGILMESGDAAYIVPATNISAMHTLSRSEIERALLGERLGEAYGNTAVYWIGSLPYQQPAKLELASHNPICQIANSRIALFAERSTYISQLRMRPLADIGGMSLPGIIGYSLLPNGRVALVIAPNNLLADRNEAVRPPSMLAKSQCKPNVLVVDDSLTVRKVTRSLLERNGFEVQTAENGIVAFNMLQQTRPDIILMDIEMPVMDGYEATRSIKSTEAFKDIPIIIVSSRHGQKHIDFARSLGACDFVGKPYQDKQLLALISAHLATKEARAA</sequence>
<dbReference type="InterPro" id="IPR003594">
    <property type="entry name" value="HATPase_dom"/>
</dbReference>
<dbReference type="Proteomes" id="UP001479520">
    <property type="component" value="Plasmid unnamed1"/>
</dbReference>
<dbReference type="SUPFAM" id="SSF52172">
    <property type="entry name" value="CheY-like"/>
    <property type="match status" value="1"/>
</dbReference>
<dbReference type="InterPro" id="IPR051315">
    <property type="entry name" value="Bact_Chemotaxis_CheA"/>
</dbReference>
<dbReference type="InterPro" id="IPR004358">
    <property type="entry name" value="Sig_transdc_His_kin-like_C"/>
</dbReference>
<dbReference type="InterPro" id="IPR005467">
    <property type="entry name" value="His_kinase_dom"/>
</dbReference>
<evidence type="ECO:0000256" key="4">
    <source>
        <dbReference type="PROSITE-ProRule" id="PRU00110"/>
    </source>
</evidence>
<dbReference type="Gene3D" id="1.20.120.160">
    <property type="entry name" value="HPT domain"/>
    <property type="match status" value="2"/>
</dbReference>
<feature type="modified residue" description="Phosphohistidine" evidence="4">
    <location>
        <position position="1124"/>
    </location>
</feature>
<evidence type="ECO:0000259" key="6">
    <source>
        <dbReference type="PROSITE" id="PS50109"/>
    </source>
</evidence>
<dbReference type="CDD" id="cd17546">
    <property type="entry name" value="REC_hyHK_CKI1_RcsC-like"/>
    <property type="match status" value="1"/>
</dbReference>
<feature type="domain" description="Histidine kinase" evidence="6">
    <location>
        <begin position="1385"/>
        <end position="1519"/>
    </location>
</feature>
<dbReference type="PROSITE" id="PS50894">
    <property type="entry name" value="HPT"/>
    <property type="match status" value="1"/>
</dbReference>
<dbReference type="SUPFAM" id="SSF55874">
    <property type="entry name" value="ATPase domain of HSP90 chaperone/DNA topoisomerase II/histidine kinase"/>
    <property type="match status" value="1"/>
</dbReference>
<dbReference type="InterPro" id="IPR058661">
    <property type="entry name" value="FimL_2nd"/>
</dbReference>
<proteinExistence type="predicted"/>
<keyword evidence="5" id="KW-0597">Phosphoprotein</keyword>
<keyword evidence="10" id="KW-1185">Reference proteome</keyword>
<dbReference type="InterPro" id="IPR001789">
    <property type="entry name" value="Sig_transdc_resp-reg_receiver"/>
</dbReference>
<name>A0ABZ2XLZ7_9RHOO</name>
<evidence type="ECO:0000256" key="1">
    <source>
        <dbReference type="ARBA" id="ARBA00000085"/>
    </source>
</evidence>
<organism evidence="9 10">
    <name type="scientific">Azonexus hydrophilus</name>
    <dbReference type="NCBI Taxonomy" id="418702"/>
    <lineage>
        <taxon>Bacteria</taxon>
        <taxon>Pseudomonadati</taxon>
        <taxon>Pseudomonadota</taxon>
        <taxon>Betaproteobacteria</taxon>
        <taxon>Rhodocyclales</taxon>
        <taxon>Azonexaceae</taxon>
        <taxon>Azonexus</taxon>
    </lineage>
</organism>
<comment type="catalytic activity">
    <reaction evidence="1">
        <text>ATP + protein L-histidine = ADP + protein N-phospho-L-histidine.</text>
        <dbReference type="EC" id="2.7.13.3"/>
    </reaction>
</comment>
<feature type="domain" description="HPt" evidence="8">
    <location>
        <begin position="1081"/>
        <end position="1178"/>
    </location>
</feature>
<feature type="modified residue" description="4-aspartylphosphate" evidence="5">
    <location>
        <position position="1720"/>
    </location>
</feature>
<dbReference type="RefSeq" id="WP_341744729.1">
    <property type="nucleotide sequence ID" value="NZ_CP151407.1"/>
</dbReference>
<evidence type="ECO:0000313" key="9">
    <source>
        <dbReference type="EMBL" id="WZJ23397.1"/>
    </source>
</evidence>
<dbReference type="Pfam" id="PF26379">
    <property type="entry name" value="FimL_2nd"/>
    <property type="match status" value="1"/>
</dbReference>
<dbReference type="InterPro" id="IPR036641">
    <property type="entry name" value="HPT_dom_sf"/>
</dbReference>
<dbReference type="InterPro" id="IPR008207">
    <property type="entry name" value="Sig_transdc_His_kin_Hpt_dom"/>
</dbReference>
<dbReference type="InterPro" id="IPR036890">
    <property type="entry name" value="HATPase_C_sf"/>
</dbReference>
<keyword evidence="3" id="KW-0902">Two-component regulatory system</keyword>
<dbReference type="Pfam" id="PF00072">
    <property type="entry name" value="Response_reg"/>
    <property type="match status" value="1"/>
</dbReference>
<dbReference type="InterPro" id="IPR011006">
    <property type="entry name" value="CheY-like_superfamily"/>
</dbReference>
<evidence type="ECO:0000256" key="5">
    <source>
        <dbReference type="PROSITE-ProRule" id="PRU00169"/>
    </source>
</evidence>
<geneLocation type="plasmid" evidence="9 10">
    <name>unnamed1</name>
</geneLocation>
<gene>
    <name evidence="9" type="ORF">AADV58_16705</name>
</gene>
<dbReference type="PANTHER" id="PTHR43395">
    <property type="entry name" value="SENSOR HISTIDINE KINASE CHEA"/>
    <property type="match status" value="1"/>
</dbReference>
<dbReference type="Gene3D" id="3.40.50.2300">
    <property type="match status" value="1"/>
</dbReference>
<evidence type="ECO:0000259" key="7">
    <source>
        <dbReference type="PROSITE" id="PS50110"/>
    </source>
</evidence>
<evidence type="ECO:0000256" key="3">
    <source>
        <dbReference type="ARBA" id="ARBA00023012"/>
    </source>
</evidence>
<dbReference type="EMBL" id="CP151407">
    <property type="protein sequence ID" value="WZJ23397.1"/>
    <property type="molecule type" value="Genomic_DNA"/>
</dbReference>
<dbReference type="PROSITE" id="PS50110">
    <property type="entry name" value="RESPONSE_REGULATORY"/>
    <property type="match status" value="1"/>
</dbReference>
<dbReference type="PANTHER" id="PTHR43395:SF8">
    <property type="entry name" value="HISTIDINE KINASE"/>
    <property type="match status" value="1"/>
</dbReference>